<accession>A0ABX9TR06</accession>
<feature type="non-terminal residue" evidence="1">
    <location>
        <position position="1"/>
    </location>
</feature>
<dbReference type="RefSeq" id="WP_121523988.1">
    <property type="nucleotide sequence ID" value="NZ_RCHC01000042.1"/>
</dbReference>
<dbReference type="Pfam" id="PF06074">
    <property type="entry name" value="Portal_Mu"/>
    <property type="match status" value="1"/>
</dbReference>
<name>A0ABX9TR06_9GAMM</name>
<comment type="caution">
    <text evidence="1">The sequence shown here is derived from an EMBL/GenBank/DDBJ whole genome shotgun (WGS) entry which is preliminary data.</text>
</comment>
<evidence type="ECO:0000313" key="1">
    <source>
        <dbReference type="EMBL" id="RLL16867.1"/>
    </source>
</evidence>
<dbReference type="Proteomes" id="UP000280271">
    <property type="component" value="Unassembled WGS sequence"/>
</dbReference>
<sequence>YWLFFFKQNGFKFWAKFLERFGTPILLGKCKDTETVDMNEALLNAHAQSVLSIDVEDDVQVLSTQGSGSANGAFETFNKTLAQQIQKLVLGQTLTSGTDGKGSYALGQVHENVRTDKLKSDMRLVTPTLQAVVNALCELNNWAEHTIVLGEEAKVLNTEQAERDTRLKNAGANFSDAYFIREYGLQEGDLKTATEPVQQTFSALPKPAFSFKASVQKQSPEQQEVEELTDGQGELQLLTNEQIKQLAAESDTPEALLFNLTRLIPDATQSQFNAQLDQALYAADVLGYATAAKGK</sequence>
<organism evidence="1 2">
    <name type="scientific">Acinetobacter chengduensis</name>
    <dbReference type="NCBI Taxonomy" id="2420890"/>
    <lineage>
        <taxon>Bacteria</taxon>
        <taxon>Pseudomonadati</taxon>
        <taxon>Pseudomonadota</taxon>
        <taxon>Gammaproteobacteria</taxon>
        <taxon>Moraxellales</taxon>
        <taxon>Moraxellaceae</taxon>
        <taxon>Acinetobacter</taxon>
    </lineage>
</organism>
<dbReference type="InterPro" id="IPR009279">
    <property type="entry name" value="Portal_Mu"/>
</dbReference>
<reference evidence="1 2" key="1">
    <citation type="submission" date="2018-09" db="EMBL/GenBank/DDBJ databases">
        <title>The draft genome of Acinetobacter sp. strains.</title>
        <authorList>
            <person name="Qin J."/>
            <person name="Feng Y."/>
            <person name="Zong Z."/>
        </authorList>
    </citation>
    <scope>NUCLEOTIDE SEQUENCE [LARGE SCALE GENOMIC DNA]</scope>
    <source>
        <strain evidence="1 2">WCHAc060005</strain>
    </source>
</reference>
<keyword evidence="2" id="KW-1185">Reference proteome</keyword>
<proteinExistence type="predicted"/>
<gene>
    <name evidence="1" type="ORF">D9K81_17735</name>
</gene>
<protein>
    <submittedName>
        <fullName evidence="1">DUF935 family protein</fullName>
    </submittedName>
</protein>
<evidence type="ECO:0000313" key="2">
    <source>
        <dbReference type="Proteomes" id="UP000280271"/>
    </source>
</evidence>
<dbReference type="EMBL" id="RCHC01000042">
    <property type="protein sequence ID" value="RLL16867.1"/>
    <property type="molecule type" value="Genomic_DNA"/>
</dbReference>